<reference evidence="1 2" key="2">
    <citation type="submission" date="2018-06" db="EMBL/GenBank/DDBJ databases">
        <title>Metagenomic assembly of (sub)arctic Cyanobacteria and their associated microbiome from non-axenic cultures.</title>
        <authorList>
            <person name="Baurain D."/>
        </authorList>
    </citation>
    <scope>NUCLEOTIDE SEQUENCE [LARGE SCALE GENOMIC DNA]</scope>
    <source>
        <strain evidence="1">ULC066bin1</strain>
    </source>
</reference>
<sequence length="308" mass="35900">MKSIKKKYCYIATYKLPANSIWQKYPIQDVFPNNEGLVSIFENDRYKLLAEIELDGKINSVIYELDTEEKFHNDNFHEFKTESLEVIINSLNRMQIAFIGLQNQNWYYTAETKNNWTISTSILDYETGTKSLILGFDLRQDLIMNCYLSQDPPITLQSIFKVLEVDNDNIDKYIGRFLSLKSLSTDPLLHLISLFSLHEYINEYDEFFKLLFNTEIAGKSIVVNGSIVKLKFFDKFKCARDFVAHSFLHGAKTLDTLKQFLKSDSSGNLLLFNRYNQDHINLINEVIGEAQTIIQRYLREQLGVHKLP</sequence>
<gene>
    <name evidence="1" type="ORF">DCF19_07775</name>
</gene>
<evidence type="ECO:0000313" key="2">
    <source>
        <dbReference type="Proteomes" id="UP000249467"/>
    </source>
</evidence>
<evidence type="ECO:0000313" key="1">
    <source>
        <dbReference type="EMBL" id="PZO42134.1"/>
    </source>
</evidence>
<accession>A0A2W4WAS0</accession>
<comment type="caution">
    <text evidence="1">The sequence shown here is derived from an EMBL/GenBank/DDBJ whole genome shotgun (WGS) entry which is preliminary data.</text>
</comment>
<organism evidence="1 2">
    <name type="scientific">Pseudanabaena frigida</name>
    <dbReference type="NCBI Taxonomy" id="945775"/>
    <lineage>
        <taxon>Bacteria</taxon>
        <taxon>Bacillati</taxon>
        <taxon>Cyanobacteriota</taxon>
        <taxon>Cyanophyceae</taxon>
        <taxon>Pseudanabaenales</taxon>
        <taxon>Pseudanabaenaceae</taxon>
        <taxon>Pseudanabaena</taxon>
    </lineage>
</organism>
<dbReference type="Proteomes" id="UP000249467">
    <property type="component" value="Unassembled WGS sequence"/>
</dbReference>
<protein>
    <submittedName>
        <fullName evidence="1">Uncharacterized protein</fullName>
    </submittedName>
</protein>
<name>A0A2W4WAS0_9CYAN</name>
<proteinExistence type="predicted"/>
<dbReference type="EMBL" id="QBML01000008">
    <property type="protein sequence ID" value="PZO42134.1"/>
    <property type="molecule type" value="Genomic_DNA"/>
</dbReference>
<dbReference type="AlphaFoldDB" id="A0A2W4WAS0"/>
<reference evidence="1 2" key="1">
    <citation type="submission" date="2018-04" db="EMBL/GenBank/DDBJ databases">
        <authorList>
            <person name="Go L.Y."/>
            <person name="Mitchell J.A."/>
        </authorList>
    </citation>
    <scope>NUCLEOTIDE SEQUENCE [LARGE SCALE GENOMIC DNA]</scope>
    <source>
        <strain evidence="1">ULC066bin1</strain>
    </source>
</reference>